<reference evidence="2" key="1">
    <citation type="journal article" date="2019" name="Int. J. Syst. Evol. Microbiol.">
        <title>The Global Catalogue of Microorganisms (GCM) 10K type strain sequencing project: providing services to taxonomists for standard genome sequencing and annotation.</title>
        <authorList>
            <consortium name="The Broad Institute Genomics Platform"/>
            <consortium name="The Broad Institute Genome Sequencing Center for Infectious Disease"/>
            <person name="Wu L."/>
            <person name="Ma J."/>
        </authorList>
    </citation>
    <scope>NUCLEOTIDE SEQUENCE [LARGE SCALE GENOMIC DNA]</scope>
    <source>
        <strain evidence="2">JCM 18715</strain>
    </source>
</reference>
<proteinExistence type="predicted"/>
<dbReference type="InterPro" id="IPR021806">
    <property type="entry name" value="DUF3379"/>
</dbReference>
<dbReference type="Proteomes" id="UP001500547">
    <property type="component" value="Unassembled WGS sequence"/>
</dbReference>
<sequence length="246" mass="26548">MNTQLHLVSGSAFGCLDFRREKLADPRHVSPAATAHLRECEACQRFAARTDQLESQIAEALAVPVPEGLNDRIILRARREQQRPWRMLALAASVVLTVALGVSHLRSESGSHNASHLALSAAAHAGDEAAEMRQHPSLAASQFGLILSNFGGDLQAPIGRVDYIHFCPIDGFGMGWHIRMQTPSGGVTLLLVPGAKAEVDSQTVTVNGMQVLIQRAGQGYYALIADDRKALDAAGAAMQRQVRWKS</sequence>
<dbReference type="Pfam" id="PF11859">
    <property type="entry name" value="DUF3379"/>
    <property type="match status" value="1"/>
</dbReference>
<accession>A0ABP9QE55</accession>
<evidence type="ECO:0000313" key="1">
    <source>
        <dbReference type="EMBL" id="GAA5160393.1"/>
    </source>
</evidence>
<evidence type="ECO:0000313" key="2">
    <source>
        <dbReference type="Proteomes" id="UP001500547"/>
    </source>
</evidence>
<organism evidence="1 2">
    <name type="scientific">Viridibacterium curvum</name>
    <dbReference type="NCBI Taxonomy" id="1101404"/>
    <lineage>
        <taxon>Bacteria</taxon>
        <taxon>Pseudomonadati</taxon>
        <taxon>Pseudomonadota</taxon>
        <taxon>Betaproteobacteria</taxon>
        <taxon>Rhodocyclales</taxon>
        <taxon>Rhodocyclaceae</taxon>
        <taxon>Viridibacterium</taxon>
    </lineage>
</organism>
<evidence type="ECO:0008006" key="3">
    <source>
        <dbReference type="Google" id="ProtNLM"/>
    </source>
</evidence>
<keyword evidence="2" id="KW-1185">Reference proteome</keyword>
<dbReference type="EMBL" id="BAABLD010000002">
    <property type="protein sequence ID" value="GAA5160393.1"/>
    <property type="molecule type" value="Genomic_DNA"/>
</dbReference>
<name>A0ABP9QE55_9RHOO</name>
<gene>
    <name evidence="1" type="ORF">GCM10025770_08090</name>
</gene>
<protein>
    <recommendedName>
        <fullName evidence="3">DUF3379 domain-containing protein</fullName>
    </recommendedName>
</protein>
<comment type="caution">
    <text evidence="1">The sequence shown here is derived from an EMBL/GenBank/DDBJ whole genome shotgun (WGS) entry which is preliminary data.</text>
</comment>
<dbReference type="RefSeq" id="WP_345531557.1">
    <property type="nucleotide sequence ID" value="NZ_BAABLD010000002.1"/>
</dbReference>